<proteinExistence type="inferred from homology"/>
<keyword evidence="3 6" id="KW-0694">RNA-binding</keyword>
<comment type="caution">
    <text evidence="8">The sequence shown here is derived from an EMBL/GenBank/DDBJ whole genome shotgun (WGS) entry which is preliminary data.</text>
</comment>
<dbReference type="Pfam" id="PF00829">
    <property type="entry name" value="Ribosomal_L21p"/>
    <property type="match status" value="1"/>
</dbReference>
<evidence type="ECO:0000256" key="5">
    <source>
        <dbReference type="ARBA" id="ARBA00023274"/>
    </source>
</evidence>
<evidence type="ECO:0000256" key="4">
    <source>
        <dbReference type="ARBA" id="ARBA00022980"/>
    </source>
</evidence>
<dbReference type="GO" id="GO:0006412">
    <property type="term" value="P:translation"/>
    <property type="evidence" value="ECO:0007669"/>
    <property type="project" value="UniProtKB-UniRule"/>
</dbReference>
<dbReference type="AlphaFoldDB" id="A0A2H0B0D8"/>
<dbReference type="InterPro" id="IPR028909">
    <property type="entry name" value="bL21-like"/>
</dbReference>
<dbReference type="InterPro" id="IPR036164">
    <property type="entry name" value="bL21-like_sf"/>
</dbReference>
<comment type="subunit">
    <text evidence="6">Part of the 50S ribosomal subunit. Contacts protein L20.</text>
</comment>
<dbReference type="SUPFAM" id="SSF141091">
    <property type="entry name" value="L21p-like"/>
    <property type="match status" value="1"/>
</dbReference>
<evidence type="ECO:0000313" key="9">
    <source>
        <dbReference type="Proteomes" id="UP000230671"/>
    </source>
</evidence>
<keyword evidence="5 6" id="KW-0687">Ribonucleoprotein</keyword>
<dbReference type="HAMAP" id="MF_01363">
    <property type="entry name" value="Ribosomal_bL21"/>
    <property type="match status" value="1"/>
</dbReference>
<dbReference type="GO" id="GO:0019843">
    <property type="term" value="F:rRNA binding"/>
    <property type="evidence" value="ECO:0007669"/>
    <property type="project" value="UniProtKB-UniRule"/>
</dbReference>
<evidence type="ECO:0000313" key="8">
    <source>
        <dbReference type="EMBL" id="PIP51071.1"/>
    </source>
</evidence>
<reference evidence="8 9" key="1">
    <citation type="submission" date="2017-09" db="EMBL/GenBank/DDBJ databases">
        <title>Depth-based differentiation of microbial function through sediment-hosted aquifers and enrichment of novel symbionts in the deep terrestrial subsurface.</title>
        <authorList>
            <person name="Probst A.J."/>
            <person name="Ladd B."/>
            <person name="Jarett J.K."/>
            <person name="Geller-Mcgrath D.E."/>
            <person name="Sieber C.M."/>
            <person name="Emerson J.B."/>
            <person name="Anantharaman K."/>
            <person name="Thomas B.C."/>
            <person name="Malmstrom R."/>
            <person name="Stieglmeier M."/>
            <person name="Klingl A."/>
            <person name="Woyke T."/>
            <person name="Ryan C.M."/>
            <person name="Banfield J.F."/>
        </authorList>
    </citation>
    <scope>NUCLEOTIDE SEQUENCE [LARGE SCALE GENOMIC DNA]</scope>
    <source>
        <strain evidence="8">CG23_combo_of_CG06-09_8_20_14_all_41_73</strain>
    </source>
</reference>
<dbReference type="GO" id="GO:0005737">
    <property type="term" value="C:cytoplasm"/>
    <property type="evidence" value="ECO:0007669"/>
    <property type="project" value="UniProtKB-ARBA"/>
</dbReference>
<organism evidence="8 9">
    <name type="scientific">Candidatus Berkelbacteria bacterium CG23_combo_of_CG06-09_8_20_14_all_41_73</name>
    <dbReference type="NCBI Taxonomy" id="1974519"/>
    <lineage>
        <taxon>Bacteria</taxon>
        <taxon>Candidatus Berkelbacteria</taxon>
    </lineage>
</organism>
<keyword evidence="2 6" id="KW-0699">rRNA-binding</keyword>
<dbReference type="Proteomes" id="UP000230671">
    <property type="component" value="Unassembled WGS sequence"/>
</dbReference>
<gene>
    <name evidence="6 8" type="primary">rplU</name>
    <name evidence="8" type="ORF">COX11_00520</name>
</gene>
<dbReference type="InterPro" id="IPR018258">
    <property type="entry name" value="Ribosomal_bL21_CS"/>
</dbReference>
<evidence type="ECO:0000256" key="6">
    <source>
        <dbReference type="HAMAP-Rule" id="MF_01363"/>
    </source>
</evidence>
<comment type="similarity">
    <text evidence="1 6 7">Belongs to the bacterial ribosomal protein bL21 family.</text>
</comment>
<accession>A0A2H0B0D8</accession>
<evidence type="ECO:0000256" key="1">
    <source>
        <dbReference type="ARBA" id="ARBA00008563"/>
    </source>
</evidence>
<name>A0A2H0B0D8_9BACT</name>
<evidence type="ECO:0000256" key="7">
    <source>
        <dbReference type="RuleBase" id="RU000562"/>
    </source>
</evidence>
<dbReference type="InterPro" id="IPR001787">
    <property type="entry name" value="Ribosomal_bL21"/>
</dbReference>
<dbReference type="GO" id="GO:0003735">
    <property type="term" value="F:structural constituent of ribosome"/>
    <property type="evidence" value="ECO:0007669"/>
    <property type="project" value="InterPro"/>
</dbReference>
<comment type="function">
    <text evidence="6 7">This protein binds to 23S rRNA in the presence of protein L20.</text>
</comment>
<sequence length="110" mass="12588">MARNCQMFAIVRIAGKQQIAEVGKKIKIDAKIEAKEKKLKLSEILLLVDQKQTKVGKPLVTGASIEAEVIAENKNDKILVVKHHPKKRYRRVRGHRQDQTILLIKKINEE</sequence>
<protein>
    <recommendedName>
        <fullName evidence="6">Large ribosomal subunit protein bL21</fullName>
    </recommendedName>
</protein>
<dbReference type="GO" id="GO:1990904">
    <property type="term" value="C:ribonucleoprotein complex"/>
    <property type="evidence" value="ECO:0007669"/>
    <property type="project" value="UniProtKB-KW"/>
</dbReference>
<keyword evidence="4 6" id="KW-0689">Ribosomal protein</keyword>
<dbReference type="NCBIfam" id="TIGR00061">
    <property type="entry name" value="L21"/>
    <property type="match status" value="1"/>
</dbReference>
<dbReference type="PANTHER" id="PTHR21349:SF0">
    <property type="entry name" value="LARGE RIBOSOMAL SUBUNIT PROTEIN BL21M"/>
    <property type="match status" value="1"/>
</dbReference>
<dbReference type="GO" id="GO:0005840">
    <property type="term" value="C:ribosome"/>
    <property type="evidence" value="ECO:0007669"/>
    <property type="project" value="UniProtKB-KW"/>
</dbReference>
<dbReference type="PANTHER" id="PTHR21349">
    <property type="entry name" value="50S RIBOSOMAL PROTEIN L21"/>
    <property type="match status" value="1"/>
</dbReference>
<evidence type="ECO:0000256" key="3">
    <source>
        <dbReference type="ARBA" id="ARBA00022884"/>
    </source>
</evidence>
<evidence type="ECO:0000256" key="2">
    <source>
        <dbReference type="ARBA" id="ARBA00022730"/>
    </source>
</evidence>
<dbReference type="PROSITE" id="PS01169">
    <property type="entry name" value="RIBOSOMAL_L21"/>
    <property type="match status" value="1"/>
</dbReference>
<dbReference type="EMBL" id="PCSO01000021">
    <property type="protein sequence ID" value="PIP51071.1"/>
    <property type="molecule type" value="Genomic_DNA"/>
</dbReference>